<dbReference type="AlphaFoldDB" id="A0A4E0QZX1"/>
<keyword evidence="2" id="KW-1185">Reference proteome</keyword>
<proteinExistence type="predicted"/>
<dbReference type="EMBL" id="JXXN02005505">
    <property type="protein sequence ID" value="THD19854.1"/>
    <property type="molecule type" value="Genomic_DNA"/>
</dbReference>
<reference evidence="1" key="1">
    <citation type="submission" date="2019-03" db="EMBL/GenBank/DDBJ databases">
        <title>Improved annotation for the trematode Fasciola hepatica.</title>
        <authorList>
            <person name="Choi Y.-J."/>
            <person name="Martin J."/>
            <person name="Mitreva M."/>
        </authorList>
    </citation>
    <scope>NUCLEOTIDE SEQUENCE [LARGE SCALE GENOMIC DNA]</scope>
</reference>
<comment type="caution">
    <text evidence="1">The sequence shown here is derived from an EMBL/GenBank/DDBJ whole genome shotgun (WGS) entry which is preliminary data.</text>
</comment>
<accession>A0A4E0QZX1</accession>
<sequence>MIHSVSCRVKISSSSVLFRLVLQHSEAAGVSSSSVGPTTHSRHSFFSTNPFHEDDWASMTQISINQEEPWCPSCSQRFASRTDLEEHLSLCLQD</sequence>
<name>A0A4E0QZX1_FASHE</name>
<evidence type="ECO:0000313" key="2">
    <source>
        <dbReference type="Proteomes" id="UP000230066"/>
    </source>
</evidence>
<dbReference type="Proteomes" id="UP000230066">
    <property type="component" value="Unassembled WGS sequence"/>
</dbReference>
<organism evidence="1 2">
    <name type="scientific">Fasciola hepatica</name>
    <name type="common">Liver fluke</name>
    <dbReference type="NCBI Taxonomy" id="6192"/>
    <lineage>
        <taxon>Eukaryota</taxon>
        <taxon>Metazoa</taxon>
        <taxon>Spiralia</taxon>
        <taxon>Lophotrochozoa</taxon>
        <taxon>Platyhelminthes</taxon>
        <taxon>Trematoda</taxon>
        <taxon>Digenea</taxon>
        <taxon>Plagiorchiida</taxon>
        <taxon>Echinostomata</taxon>
        <taxon>Echinostomatoidea</taxon>
        <taxon>Fasciolidae</taxon>
        <taxon>Fasciola</taxon>
    </lineage>
</organism>
<protein>
    <submittedName>
        <fullName evidence="1">Uncharacterized protein</fullName>
    </submittedName>
</protein>
<evidence type="ECO:0000313" key="1">
    <source>
        <dbReference type="EMBL" id="THD19854.1"/>
    </source>
</evidence>
<gene>
    <name evidence="1" type="ORF">D915_009277</name>
</gene>